<keyword evidence="4" id="KW-1003">Cell membrane</keyword>
<evidence type="ECO:0000256" key="8">
    <source>
        <dbReference type="ARBA" id="ARBA00022741"/>
    </source>
</evidence>
<dbReference type="SUPFAM" id="SSF55785">
    <property type="entry name" value="PYP-like sensor domain (PAS domain)"/>
    <property type="match status" value="1"/>
</dbReference>
<dbReference type="CDD" id="cd06225">
    <property type="entry name" value="HAMP"/>
    <property type="match status" value="1"/>
</dbReference>
<dbReference type="Gene3D" id="6.10.340.10">
    <property type="match status" value="1"/>
</dbReference>
<dbReference type="SMART" id="SM00387">
    <property type="entry name" value="HATPase_c"/>
    <property type="match status" value="1"/>
</dbReference>
<keyword evidence="7 14" id="KW-0812">Transmembrane</keyword>
<evidence type="ECO:0000256" key="6">
    <source>
        <dbReference type="ARBA" id="ARBA00022679"/>
    </source>
</evidence>
<keyword evidence="10" id="KW-0067">ATP-binding</keyword>
<accession>A0A831W2C2</accession>
<dbReference type="InterPro" id="IPR036097">
    <property type="entry name" value="HisK_dim/P_sf"/>
</dbReference>
<dbReference type="InterPro" id="IPR000014">
    <property type="entry name" value="PAS"/>
</dbReference>
<dbReference type="InterPro" id="IPR003594">
    <property type="entry name" value="HATPase_dom"/>
</dbReference>
<evidence type="ECO:0000256" key="9">
    <source>
        <dbReference type="ARBA" id="ARBA00022777"/>
    </source>
</evidence>
<dbReference type="SMART" id="SM00304">
    <property type="entry name" value="HAMP"/>
    <property type="match status" value="1"/>
</dbReference>
<evidence type="ECO:0000256" key="2">
    <source>
        <dbReference type="ARBA" id="ARBA00004651"/>
    </source>
</evidence>
<dbReference type="Gene3D" id="3.30.565.10">
    <property type="entry name" value="Histidine kinase-like ATPase, C-terminal domain"/>
    <property type="match status" value="1"/>
</dbReference>
<name>A0A831W2C2_9GAMM</name>
<dbReference type="PRINTS" id="PR00344">
    <property type="entry name" value="BCTRLSENSOR"/>
</dbReference>
<dbReference type="EC" id="2.7.13.3" evidence="3"/>
<dbReference type="SUPFAM" id="SSF47384">
    <property type="entry name" value="Homodimeric domain of signal transducing histidine kinase"/>
    <property type="match status" value="1"/>
</dbReference>
<keyword evidence="8" id="KW-0547">Nucleotide-binding</keyword>
<evidence type="ECO:0000256" key="7">
    <source>
        <dbReference type="ARBA" id="ARBA00022692"/>
    </source>
</evidence>
<evidence type="ECO:0000256" key="14">
    <source>
        <dbReference type="SAM" id="Phobius"/>
    </source>
</evidence>
<dbReference type="PIRSF" id="PIRSF037532">
    <property type="entry name" value="STHK_NtrY"/>
    <property type="match status" value="1"/>
</dbReference>
<organism evidence="18">
    <name type="scientific">Sedimenticola thiotaurini</name>
    <dbReference type="NCBI Taxonomy" id="1543721"/>
    <lineage>
        <taxon>Bacteria</taxon>
        <taxon>Pseudomonadati</taxon>
        <taxon>Pseudomonadota</taxon>
        <taxon>Gammaproteobacteria</taxon>
        <taxon>Chromatiales</taxon>
        <taxon>Sedimenticolaceae</taxon>
        <taxon>Sedimenticola</taxon>
    </lineage>
</organism>
<dbReference type="Gene3D" id="3.30.450.20">
    <property type="entry name" value="PAS domain"/>
    <property type="match status" value="1"/>
</dbReference>
<proteinExistence type="predicted"/>
<evidence type="ECO:0000259" key="16">
    <source>
        <dbReference type="PROSITE" id="PS50112"/>
    </source>
</evidence>
<evidence type="ECO:0000256" key="11">
    <source>
        <dbReference type="ARBA" id="ARBA00022989"/>
    </source>
</evidence>
<dbReference type="SUPFAM" id="SSF55874">
    <property type="entry name" value="ATPase domain of HSP90 chaperone/DNA topoisomerase II/histidine kinase"/>
    <property type="match status" value="1"/>
</dbReference>
<dbReference type="EMBL" id="DRKP01000041">
    <property type="protein sequence ID" value="HEB95404.1"/>
    <property type="molecule type" value="Genomic_DNA"/>
</dbReference>
<evidence type="ECO:0000259" key="15">
    <source>
        <dbReference type="PROSITE" id="PS50109"/>
    </source>
</evidence>
<keyword evidence="11 14" id="KW-1133">Transmembrane helix</keyword>
<feature type="transmembrane region" description="Helical" evidence="14">
    <location>
        <begin position="43"/>
        <end position="70"/>
    </location>
</feature>
<dbReference type="GO" id="GO:0005524">
    <property type="term" value="F:ATP binding"/>
    <property type="evidence" value="ECO:0007669"/>
    <property type="project" value="UniProtKB-KW"/>
</dbReference>
<reference evidence="18" key="1">
    <citation type="journal article" date="2020" name="mSystems">
        <title>Genome- and Community-Level Interaction Insights into Carbon Utilization and Element Cycling Functions of Hydrothermarchaeota in Hydrothermal Sediment.</title>
        <authorList>
            <person name="Zhou Z."/>
            <person name="Liu Y."/>
            <person name="Xu W."/>
            <person name="Pan J."/>
            <person name="Luo Z.H."/>
            <person name="Li M."/>
        </authorList>
    </citation>
    <scope>NUCLEOTIDE SEQUENCE [LARGE SCALE GENOMIC DNA]</scope>
    <source>
        <strain evidence="18">HyVt-443</strain>
    </source>
</reference>
<evidence type="ECO:0000256" key="12">
    <source>
        <dbReference type="ARBA" id="ARBA00023012"/>
    </source>
</evidence>
<dbReference type="PROSITE" id="PS50109">
    <property type="entry name" value="HIS_KIN"/>
    <property type="match status" value="1"/>
</dbReference>
<evidence type="ECO:0000259" key="17">
    <source>
        <dbReference type="PROSITE" id="PS50885"/>
    </source>
</evidence>
<dbReference type="InterPro" id="IPR003660">
    <property type="entry name" value="HAMP_dom"/>
</dbReference>
<dbReference type="Pfam" id="PF02518">
    <property type="entry name" value="HATPase_c"/>
    <property type="match status" value="1"/>
</dbReference>
<evidence type="ECO:0000313" key="18">
    <source>
        <dbReference type="EMBL" id="HEB95404.1"/>
    </source>
</evidence>
<dbReference type="AlphaFoldDB" id="A0A831W2C2"/>
<dbReference type="CDD" id="cd00130">
    <property type="entry name" value="PAS"/>
    <property type="match status" value="1"/>
</dbReference>
<evidence type="ECO:0000256" key="3">
    <source>
        <dbReference type="ARBA" id="ARBA00012438"/>
    </source>
</evidence>
<comment type="caution">
    <text evidence="18">The sequence shown here is derived from an EMBL/GenBank/DDBJ whole genome shotgun (WGS) entry which is preliminary data.</text>
</comment>
<comment type="subcellular location">
    <subcellularLocation>
        <location evidence="2">Cell membrane</location>
        <topology evidence="2">Multi-pass membrane protein</topology>
    </subcellularLocation>
</comment>
<gene>
    <name evidence="18" type="ORF">ENI96_03095</name>
</gene>
<dbReference type="Pfam" id="PF08448">
    <property type="entry name" value="PAS_4"/>
    <property type="match status" value="1"/>
</dbReference>
<protein>
    <recommendedName>
        <fullName evidence="3">histidine kinase</fullName>
        <ecNumber evidence="3">2.7.13.3</ecNumber>
    </recommendedName>
</protein>
<evidence type="ECO:0000256" key="1">
    <source>
        <dbReference type="ARBA" id="ARBA00000085"/>
    </source>
</evidence>
<dbReference type="PROSITE" id="PS50885">
    <property type="entry name" value="HAMP"/>
    <property type="match status" value="1"/>
</dbReference>
<dbReference type="SMART" id="SM00388">
    <property type="entry name" value="HisKA"/>
    <property type="match status" value="1"/>
</dbReference>
<dbReference type="InterPro" id="IPR017232">
    <property type="entry name" value="NtrY"/>
</dbReference>
<feature type="transmembrane region" description="Helical" evidence="14">
    <location>
        <begin position="284"/>
        <end position="307"/>
    </location>
</feature>
<dbReference type="InterPro" id="IPR005467">
    <property type="entry name" value="His_kinase_dom"/>
</dbReference>
<dbReference type="Proteomes" id="UP000886251">
    <property type="component" value="Unassembled WGS sequence"/>
</dbReference>
<dbReference type="PROSITE" id="PS50112">
    <property type="entry name" value="PAS"/>
    <property type="match status" value="1"/>
</dbReference>
<dbReference type="InterPro" id="IPR003661">
    <property type="entry name" value="HisK_dim/P_dom"/>
</dbReference>
<dbReference type="SUPFAM" id="SSF158472">
    <property type="entry name" value="HAMP domain-like"/>
    <property type="match status" value="1"/>
</dbReference>
<feature type="domain" description="PAS" evidence="16">
    <location>
        <begin position="373"/>
        <end position="417"/>
    </location>
</feature>
<dbReference type="Pfam" id="PF19312">
    <property type="entry name" value="NtrY_N"/>
    <property type="match status" value="1"/>
</dbReference>
<evidence type="ECO:0000256" key="10">
    <source>
        <dbReference type="ARBA" id="ARBA00022840"/>
    </source>
</evidence>
<dbReference type="Gene3D" id="1.10.287.130">
    <property type="match status" value="1"/>
</dbReference>
<dbReference type="CDD" id="cd00082">
    <property type="entry name" value="HisKA"/>
    <property type="match status" value="1"/>
</dbReference>
<feature type="transmembrane region" description="Helical" evidence="14">
    <location>
        <begin position="82"/>
        <end position="104"/>
    </location>
</feature>
<dbReference type="InterPro" id="IPR004358">
    <property type="entry name" value="Sig_transdc_His_kin-like_C"/>
</dbReference>
<dbReference type="GO" id="GO:0005886">
    <property type="term" value="C:plasma membrane"/>
    <property type="evidence" value="ECO:0007669"/>
    <property type="project" value="UniProtKB-SubCell"/>
</dbReference>
<evidence type="ECO:0000256" key="13">
    <source>
        <dbReference type="ARBA" id="ARBA00023136"/>
    </source>
</evidence>
<dbReference type="InterPro" id="IPR045671">
    <property type="entry name" value="NtrY-like_N"/>
</dbReference>
<feature type="domain" description="Histidine kinase" evidence="15">
    <location>
        <begin position="505"/>
        <end position="722"/>
    </location>
</feature>
<dbReference type="InterPro" id="IPR036890">
    <property type="entry name" value="HATPase_C_sf"/>
</dbReference>
<feature type="domain" description="HAMP" evidence="17">
    <location>
        <begin position="308"/>
        <end position="361"/>
    </location>
</feature>
<dbReference type="SMART" id="SM00091">
    <property type="entry name" value="PAS"/>
    <property type="match status" value="1"/>
</dbReference>
<evidence type="ECO:0000256" key="4">
    <source>
        <dbReference type="ARBA" id="ARBA00022475"/>
    </source>
</evidence>
<keyword evidence="6" id="KW-0808">Transferase</keyword>
<keyword evidence="9" id="KW-0418">Kinase</keyword>
<dbReference type="PANTHER" id="PTHR43065:SF10">
    <property type="entry name" value="PEROXIDE STRESS-ACTIVATED HISTIDINE KINASE MAK3"/>
    <property type="match status" value="1"/>
</dbReference>
<dbReference type="Pfam" id="PF00672">
    <property type="entry name" value="HAMP"/>
    <property type="match status" value="1"/>
</dbReference>
<dbReference type="InterPro" id="IPR013656">
    <property type="entry name" value="PAS_4"/>
</dbReference>
<keyword evidence="12" id="KW-0902">Two-component regulatory system</keyword>
<keyword evidence="5" id="KW-0597">Phosphoprotein</keyword>
<dbReference type="InterPro" id="IPR035965">
    <property type="entry name" value="PAS-like_dom_sf"/>
</dbReference>
<comment type="catalytic activity">
    <reaction evidence="1">
        <text>ATP + protein L-histidine = ADP + protein N-phospho-L-histidine.</text>
        <dbReference type="EC" id="2.7.13.3"/>
    </reaction>
</comment>
<dbReference type="GO" id="GO:0000155">
    <property type="term" value="F:phosphorelay sensor kinase activity"/>
    <property type="evidence" value="ECO:0007669"/>
    <property type="project" value="InterPro"/>
</dbReference>
<evidence type="ECO:0000256" key="5">
    <source>
        <dbReference type="ARBA" id="ARBA00022553"/>
    </source>
</evidence>
<dbReference type="Pfam" id="PF00512">
    <property type="entry name" value="HisKA"/>
    <property type="match status" value="1"/>
</dbReference>
<keyword evidence="13 14" id="KW-0472">Membrane</keyword>
<dbReference type="PANTHER" id="PTHR43065">
    <property type="entry name" value="SENSOR HISTIDINE KINASE"/>
    <property type="match status" value="1"/>
</dbReference>
<sequence>MDAAALKRLGRGPLPVLVLLALVLASLHLMSSAVQNTEELNRLFVPLLIASLVGLVLLLGVIGINVAQLIIRYRQQAAGSRLTLHMMLIFVIISLAPVLVVFYYSQQFLMQGIDSWFDVQIDQAVEDAMELSRASLDLHKRERLKTTQRALTELTGSSVAGLAISLEELLDKYGATEMALLTPAGRPMVISNADPTVMMVPTRLDTAILQQVRGGVDFVGLMPTQGDESLLEVMVVVNDEKRGMLLQAMYPTSANISQLSETVQSAYNRYKELTFLRKSLKQTFTLALALVLLFGLLSAIWMAFYLARRLVAPITDIAEGTRAVAQGDYDMQLPEPRRRDELGFLVASFNEMTRRIAQARDEAARSKQQVEAQRSYLETVLGSLSSGVMALDADGRIQTANEAALEILRVDVQDYLGHQGEEMEQAGPLLRQFLAAVDDAIGEERRPWRAELTLHGGDGRRVLLCRGTPLVQPGGQPDGYVLVFDDITALIKAQRDAAWGEVARRLAHEIKNPLTPIQLSAERLRRKYLKRMAPEDARVLERATATIVQQVEAMKKMVNAFSDYARPPKLRPEPLALNGLVQEVIDLYRSAGMRPRLEVELARTDVLIEADPVRLRQVIHNLIKNAQEALAETEGALIRIATREVDEGGCRFVELRVEDNGPGFDDEVLAHLFEPYVTTKVKGTGLGLAIVRKIVEEHAGQVWAENREEGGGRIVLRLPAVTGSPVESCPPIEFAEGVKQA</sequence>